<dbReference type="Proteomes" id="UP000092993">
    <property type="component" value="Unassembled WGS sequence"/>
</dbReference>
<keyword evidence="1" id="KW-0472">Membrane</keyword>
<evidence type="ECO:0000256" key="1">
    <source>
        <dbReference type="SAM" id="Phobius"/>
    </source>
</evidence>
<proteinExistence type="predicted"/>
<accession>A0A1C7MLQ5</accession>
<reference evidence="2 3" key="1">
    <citation type="submission" date="2016-03" db="EMBL/GenBank/DDBJ databases">
        <title>Whole genome sequencing of Grifola frondosa 9006-11.</title>
        <authorList>
            <person name="Min B."/>
            <person name="Park H."/>
            <person name="Kim J.-G."/>
            <person name="Cho H."/>
            <person name="Oh Y.-L."/>
            <person name="Kong W.-S."/>
            <person name="Choi I.-G."/>
        </authorList>
    </citation>
    <scope>NUCLEOTIDE SEQUENCE [LARGE SCALE GENOMIC DNA]</scope>
    <source>
        <strain evidence="2 3">9006-11</strain>
    </source>
</reference>
<evidence type="ECO:0000313" key="3">
    <source>
        <dbReference type="Proteomes" id="UP000092993"/>
    </source>
</evidence>
<keyword evidence="1" id="KW-0812">Transmembrane</keyword>
<dbReference type="EMBL" id="LUGG01000002">
    <property type="protein sequence ID" value="OBZ77800.1"/>
    <property type="molecule type" value="Genomic_DNA"/>
</dbReference>
<gene>
    <name evidence="2" type="ORF">A0H81_02178</name>
</gene>
<keyword evidence="3" id="KW-1185">Reference proteome</keyword>
<comment type="caution">
    <text evidence="2">The sequence shown here is derived from an EMBL/GenBank/DDBJ whole genome shotgun (WGS) entry which is preliminary data.</text>
</comment>
<feature type="transmembrane region" description="Helical" evidence="1">
    <location>
        <begin position="16"/>
        <end position="37"/>
    </location>
</feature>
<organism evidence="2 3">
    <name type="scientific">Grifola frondosa</name>
    <name type="common">Maitake</name>
    <name type="synonym">Polyporus frondosus</name>
    <dbReference type="NCBI Taxonomy" id="5627"/>
    <lineage>
        <taxon>Eukaryota</taxon>
        <taxon>Fungi</taxon>
        <taxon>Dikarya</taxon>
        <taxon>Basidiomycota</taxon>
        <taxon>Agaricomycotina</taxon>
        <taxon>Agaricomycetes</taxon>
        <taxon>Polyporales</taxon>
        <taxon>Grifolaceae</taxon>
        <taxon>Grifola</taxon>
    </lineage>
</organism>
<keyword evidence="1" id="KW-1133">Transmembrane helix</keyword>
<dbReference type="AlphaFoldDB" id="A0A1C7MLQ5"/>
<sequence length="106" mass="11975">MAFVNLPSPKNYLHCTSRLVCYITHIGIAIPVLHYIVKQIRLHSALQICCCHWIRNTGYPPHMSVCAPVFSEETPVGELPSEREFSGVWAQRTTLVDEPPNCVWGV</sequence>
<protein>
    <submittedName>
        <fullName evidence="2">Uncharacterized protein</fullName>
    </submittedName>
</protein>
<name>A0A1C7MLQ5_GRIFR</name>
<evidence type="ECO:0000313" key="2">
    <source>
        <dbReference type="EMBL" id="OBZ77800.1"/>
    </source>
</evidence>